<dbReference type="RefSeq" id="WP_016196532.1">
    <property type="nucleotide sequence ID" value="NZ_AQPN01000110.1"/>
</dbReference>
<dbReference type="Proteomes" id="UP000014174">
    <property type="component" value="Unassembled WGS sequence"/>
</dbReference>
<dbReference type="GO" id="GO:0016853">
    <property type="term" value="F:isomerase activity"/>
    <property type="evidence" value="ECO:0007669"/>
    <property type="project" value="UniProtKB-KW"/>
</dbReference>
<dbReference type="PATRIC" id="fig|1150600.3.peg.3272"/>
<dbReference type="PANTHER" id="PTHR13774">
    <property type="entry name" value="PHENAZINE BIOSYNTHESIS PROTEIN"/>
    <property type="match status" value="1"/>
</dbReference>
<evidence type="ECO:0000256" key="2">
    <source>
        <dbReference type="ARBA" id="ARBA00023235"/>
    </source>
</evidence>
<dbReference type="AlphaFoldDB" id="R9GPY5"/>
<gene>
    <name evidence="4" type="ORF">ADIARSV_3303</name>
</gene>
<dbReference type="PIRSF" id="PIRSF016184">
    <property type="entry name" value="PhzC_PhzF"/>
    <property type="match status" value="1"/>
</dbReference>
<evidence type="ECO:0000313" key="4">
    <source>
        <dbReference type="EMBL" id="EOR93590.1"/>
    </source>
</evidence>
<accession>R9GPY5</accession>
<dbReference type="InterPro" id="IPR003719">
    <property type="entry name" value="Phenazine_PhzF-like"/>
</dbReference>
<dbReference type="PANTHER" id="PTHR13774:SF17">
    <property type="entry name" value="PHENAZINE BIOSYNTHESIS-LIKE DOMAIN-CONTAINING PROTEIN"/>
    <property type="match status" value="1"/>
</dbReference>
<dbReference type="SUPFAM" id="SSF54506">
    <property type="entry name" value="Diaminopimelate epimerase-like"/>
    <property type="match status" value="1"/>
</dbReference>
<dbReference type="GO" id="GO:0005737">
    <property type="term" value="C:cytoplasm"/>
    <property type="evidence" value="ECO:0007669"/>
    <property type="project" value="TreeGrafter"/>
</dbReference>
<evidence type="ECO:0000313" key="5">
    <source>
        <dbReference type="Proteomes" id="UP000014174"/>
    </source>
</evidence>
<dbReference type="Pfam" id="PF02567">
    <property type="entry name" value="PhzC-PhzF"/>
    <property type="match status" value="1"/>
</dbReference>
<keyword evidence="5" id="KW-1185">Reference proteome</keyword>
<proteinExistence type="inferred from homology"/>
<keyword evidence="2 4" id="KW-0413">Isomerase</keyword>
<dbReference type="eggNOG" id="COG0384">
    <property type="taxonomic scope" value="Bacteria"/>
</dbReference>
<dbReference type="NCBIfam" id="TIGR00654">
    <property type="entry name" value="PhzF_family"/>
    <property type="match status" value="1"/>
</dbReference>
<reference evidence="4 5" key="1">
    <citation type="journal article" date="2013" name="Genome Announc.">
        <title>Draft Genome Sequence of Arcticibacter svalbardensis Strain MN12-7T, a Member of the Family Sphingobacteriaceae Isolated from an Arctic Soil Sample.</title>
        <authorList>
            <person name="Shivaji S."/>
            <person name="Ara S."/>
            <person name="Prasad S."/>
            <person name="Manasa B.P."/>
            <person name="Begum Z."/>
            <person name="Singh A."/>
            <person name="Kumar Pinnaka A."/>
        </authorList>
    </citation>
    <scope>NUCLEOTIDE SEQUENCE [LARGE SCALE GENOMIC DNA]</scope>
    <source>
        <strain evidence="4 5">MN12-7</strain>
    </source>
</reference>
<evidence type="ECO:0000256" key="3">
    <source>
        <dbReference type="PIRSR" id="PIRSR016184-1"/>
    </source>
</evidence>
<protein>
    <submittedName>
        <fullName evidence="4">Putative isomerase yddE, PhzC-PhzF family</fullName>
    </submittedName>
</protein>
<dbReference type="Gene3D" id="3.10.310.10">
    <property type="entry name" value="Diaminopimelate Epimerase, Chain A, domain 1"/>
    <property type="match status" value="2"/>
</dbReference>
<dbReference type="STRING" id="1150600.ADIARSV_3303"/>
<dbReference type="EMBL" id="AQPN01000110">
    <property type="protein sequence ID" value="EOR93590.1"/>
    <property type="molecule type" value="Genomic_DNA"/>
</dbReference>
<comment type="similarity">
    <text evidence="1">Belongs to the PhzF family.</text>
</comment>
<name>R9GPY5_9SPHI</name>
<evidence type="ECO:0000256" key="1">
    <source>
        <dbReference type="ARBA" id="ARBA00008270"/>
    </source>
</evidence>
<feature type="active site" evidence="3">
    <location>
        <position position="47"/>
    </location>
</feature>
<comment type="caution">
    <text evidence="4">The sequence shown here is derived from an EMBL/GenBank/DDBJ whole genome shotgun (WGS) entry which is preliminary data.</text>
</comment>
<sequence length="262" mass="29202">MKNIKFYQVDAFTDQPFKGNPAAICLLEEELSTATMLQIAAENNLAETAFVQKAEDGFYLRWFTPTVEVHLCGHATLATSHILWQEGILKAQETARYHTLSGLLTAKKKGDWIEIDLPAKENRPVDVSEEVLAALQVRPIRTAYADRYIIEVSTPEEVNNVKPDFNILRHHEMVIVTSKGAPSSPYDFVSRTFGPSVGVDEDPVTGSSHCCLVPYYAEQLNKTQFFAYQASQRGGEMRLELKGDRVLLSGHAVTLISGMLLI</sequence>
<organism evidence="4 5">
    <name type="scientific">Arcticibacter svalbardensis MN12-7</name>
    <dbReference type="NCBI Taxonomy" id="1150600"/>
    <lineage>
        <taxon>Bacteria</taxon>
        <taxon>Pseudomonadati</taxon>
        <taxon>Bacteroidota</taxon>
        <taxon>Sphingobacteriia</taxon>
        <taxon>Sphingobacteriales</taxon>
        <taxon>Sphingobacteriaceae</taxon>
        <taxon>Arcticibacter</taxon>
    </lineage>
</organism>